<accession>A0ABW5R6G9</accession>
<dbReference type="Proteomes" id="UP001597497">
    <property type="component" value="Unassembled WGS sequence"/>
</dbReference>
<dbReference type="RefSeq" id="WP_379928060.1">
    <property type="nucleotide sequence ID" value="NZ_JBHUMM010000005.1"/>
</dbReference>
<reference evidence="2" key="1">
    <citation type="journal article" date="2019" name="Int. J. Syst. Evol. Microbiol.">
        <title>The Global Catalogue of Microorganisms (GCM) 10K type strain sequencing project: providing services to taxonomists for standard genome sequencing and annotation.</title>
        <authorList>
            <consortium name="The Broad Institute Genomics Platform"/>
            <consortium name="The Broad Institute Genome Sequencing Center for Infectious Disease"/>
            <person name="Wu L."/>
            <person name="Ma J."/>
        </authorList>
    </citation>
    <scope>NUCLEOTIDE SEQUENCE [LARGE SCALE GENOMIC DNA]</scope>
    <source>
        <strain evidence="2">KCTC 33676</strain>
    </source>
</reference>
<dbReference type="EMBL" id="JBHUMM010000005">
    <property type="protein sequence ID" value="MFD2670645.1"/>
    <property type="molecule type" value="Genomic_DNA"/>
</dbReference>
<evidence type="ECO:0000313" key="2">
    <source>
        <dbReference type="Proteomes" id="UP001597497"/>
    </source>
</evidence>
<sequence>MDSLGVNFTAMFGYSEKTFEDMYELHERLREQFPIHLFVNKDHNEEDWNWVGSLQDLKHDYMFDSALTLDGPYGLKIVVGKHLCELWHVSRWHHFQFELETRIFLRRVCLHLSDFFGTPLYIPEIHDCVGYLFDGCTMEQLKSDLFDKFGPAQHVNLIEQTSLHDYNHYFYDDFKDVAYFTADSC</sequence>
<gene>
    <name evidence="1" type="ORF">ACFSUC_03345</name>
</gene>
<evidence type="ECO:0000313" key="1">
    <source>
        <dbReference type="EMBL" id="MFD2670645.1"/>
    </source>
</evidence>
<proteinExistence type="predicted"/>
<organism evidence="1 2">
    <name type="scientific">Marinicrinis sediminis</name>
    <dbReference type="NCBI Taxonomy" id="1652465"/>
    <lineage>
        <taxon>Bacteria</taxon>
        <taxon>Bacillati</taxon>
        <taxon>Bacillota</taxon>
        <taxon>Bacilli</taxon>
        <taxon>Bacillales</taxon>
        <taxon>Paenibacillaceae</taxon>
    </lineage>
</organism>
<keyword evidence="2" id="KW-1185">Reference proteome</keyword>
<comment type="caution">
    <text evidence="1">The sequence shown here is derived from an EMBL/GenBank/DDBJ whole genome shotgun (WGS) entry which is preliminary data.</text>
</comment>
<name>A0ABW5R6G9_9BACL</name>
<protein>
    <submittedName>
        <fullName evidence="1">Uncharacterized protein</fullName>
    </submittedName>
</protein>